<organism evidence="3 4">
    <name type="scientific">Octopus sinensis</name>
    <name type="common">East Asian common octopus</name>
    <dbReference type="NCBI Taxonomy" id="2607531"/>
    <lineage>
        <taxon>Eukaryota</taxon>
        <taxon>Metazoa</taxon>
        <taxon>Spiralia</taxon>
        <taxon>Lophotrochozoa</taxon>
        <taxon>Mollusca</taxon>
        <taxon>Cephalopoda</taxon>
        <taxon>Coleoidea</taxon>
        <taxon>Octopodiformes</taxon>
        <taxon>Octopoda</taxon>
        <taxon>Incirrata</taxon>
        <taxon>Octopodidae</taxon>
        <taxon>Octopus</taxon>
    </lineage>
</organism>
<dbReference type="AlphaFoldDB" id="A0A6P7TW41"/>
<evidence type="ECO:0000313" key="4">
    <source>
        <dbReference type="RefSeq" id="XP_029656624.1"/>
    </source>
</evidence>
<dbReference type="InterPro" id="IPR029526">
    <property type="entry name" value="PGBD"/>
</dbReference>
<name>A0A6P7TW41_9MOLL</name>
<feature type="transmembrane region" description="Helical" evidence="1">
    <location>
        <begin position="124"/>
        <end position="144"/>
    </location>
</feature>
<reference evidence="4" key="1">
    <citation type="submission" date="2025-08" db="UniProtKB">
        <authorList>
            <consortium name="RefSeq"/>
        </authorList>
    </citation>
    <scope>IDENTIFICATION</scope>
</reference>
<keyword evidence="1" id="KW-0472">Membrane</keyword>
<keyword evidence="3" id="KW-1185">Reference proteome</keyword>
<gene>
    <name evidence="4" type="primary">LOC115230625</name>
</gene>
<accession>A0A6P7TW41</accession>
<sequence length="154" mass="17959">MDNWFTSYGFRVNLLEKYRLTFVDPFRKNKIELPPQFVATRGRTEYTSLFGFQKDVTLTPYVPTKSKNVVLWSTMHHDAAIDVSTKEKRKPEIRTFYNITKGRVGPVVDQLCSMYDVSRNTRCWPLTVFFTILNVAGINVYNMFMANPQTAIRV</sequence>
<keyword evidence="1" id="KW-1133">Transmembrane helix</keyword>
<evidence type="ECO:0000313" key="3">
    <source>
        <dbReference type="Proteomes" id="UP000515154"/>
    </source>
</evidence>
<feature type="domain" description="PiggyBac transposable element-derived protein" evidence="2">
    <location>
        <begin position="1"/>
        <end position="140"/>
    </location>
</feature>
<keyword evidence="1" id="KW-0812">Transmembrane</keyword>
<evidence type="ECO:0000256" key="1">
    <source>
        <dbReference type="SAM" id="Phobius"/>
    </source>
</evidence>
<dbReference type="KEGG" id="osn:115230625"/>
<dbReference type="RefSeq" id="XP_029656624.1">
    <property type="nucleotide sequence ID" value="XM_029800764.1"/>
</dbReference>
<protein>
    <submittedName>
        <fullName evidence="4">Uncharacterized protein LOC115230625</fullName>
    </submittedName>
</protein>
<dbReference type="Proteomes" id="UP000515154">
    <property type="component" value="Unplaced"/>
</dbReference>
<evidence type="ECO:0000259" key="2">
    <source>
        <dbReference type="Pfam" id="PF13843"/>
    </source>
</evidence>
<dbReference type="Pfam" id="PF13843">
    <property type="entry name" value="DDE_Tnp_1_7"/>
    <property type="match status" value="1"/>
</dbReference>
<proteinExistence type="predicted"/>